<organism evidence="2 3">
    <name type="scientific">Geothermobacter hydrogeniphilus</name>
    <dbReference type="NCBI Taxonomy" id="1969733"/>
    <lineage>
        <taxon>Bacteria</taxon>
        <taxon>Pseudomonadati</taxon>
        <taxon>Thermodesulfobacteriota</taxon>
        <taxon>Desulfuromonadia</taxon>
        <taxon>Desulfuromonadales</taxon>
        <taxon>Geothermobacteraceae</taxon>
        <taxon>Geothermobacter</taxon>
    </lineage>
</organism>
<evidence type="ECO:0000313" key="2">
    <source>
        <dbReference type="EMBL" id="PNU21802.1"/>
    </source>
</evidence>
<accession>A0A2K2HES6</accession>
<dbReference type="PANTHER" id="PTHR22617:SF23">
    <property type="entry name" value="CHEMOTAXIS PROTEIN CHEW"/>
    <property type="match status" value="1"/>
</dbReference>
<dbReference type="PROSITE" id="PS50851">
    <property type="entry name" value="CHEW"/>
    <property type="match status" value="1"/>
</dbReference>
<dbReference type="GO" id="GO:0005829">
    <property type="term" value="C:cytosol"/>
    <property type="evidence" value="ECO:0007669"/>
    <property type="project" value="TreeGrafter"/>
</dbReference>
<name>A0A2K2HES6_9BACT</name>
<dbReference type="Pfam" id="PF01584">
    <property type="entry name" value="CheW"/>
    <property type="match status" value="1"/>
</dbReference>
<proteinExistence type="predicted"/>
<dbReference type="AlphaFoldDB" id="A0A2K2HES6"/>
<dbReference type="PANTHER" id="PTHR22617">
    <property type="entry name" value="CHEMOTAXIS SENSOR HISTIDINE KINASE-RELATED"/>
    <property type="match status" value="1"/>
</dbReference>
<dbReference type="InterPro" id="IPR002545">
    <property type="entry name" value="CheW-lke_dom"/>
</dbReference>
<reference evidence="2 3" key="1">
    <citation type="journal article" date="2018" name="Genome Announc.">
        <title>Genome Sequence of Geothermobacter sp. HR-1 Iron Reducer from the Loihi Seamount.</title>
        <authorList>
            <person name="Smith H."/>
            <person name="Abuyen K."/>
            <person name="Tremblay J."/>
            <person name="Savalia P."/>
            <person name="Perez-Rodriguez I."/>
            <person name="Emerson D."/>
            <person name="Tully B."/>
            <person name="Amend J."/>
        </authorList>
    </citation>
    <scope>NUCLEOTIDE SEQUENCE [LARGE SCALE GENOMIC DNA]</scope>
    <source>
        <strain evidence="2 3">HR-1</strain>
    </source>
</reference>
<dbReference type="SMART" id="SM00260">
    <property type="entry name" value="CheW"/>
    <property type="match status" value="1"/>
</dbReference>
<dbReference type="GO" id="GO:0006935">
    <property type="term" value="P:chemotaxis"/>
    <property type="evidence" value="ECO:0007669"/>
    <property type="project" value="InterPro"/>
</dbReference>
<evidence type="ECO:0000313" key="3">
    <source>
        <dbReference type="Proteomes" id="UP000236340"/>
    </source>
</evidence>
<gene>
    <name evidence="2" type="ORF">C2E25_00810</name>
</gene>
<comment type="caution">
    <text evidence="2">The sequence shown here is derived from an EMBL/GenBank/DDBJ whole genome shotgun (WGS) entry which is preliminary data.</text>
</comment>
<dbReference type="Gene3D" id="2.30.30.40">
    <property type="entry name" value="SH3 Domains"/>
    <property type="match status" value="1"/>
</dbReference>
<dbReference type="Proteomes" id="UP000236340">
    <property type="component" value="Unassembled WGS sequence"/>
</dbReference>
<dbReference type="OrthoDB" id="5398490at2"/>
<evidence type="ECO:0000259" key="1">
    <source>
        <dbReference type="PROSITE" id="PS50851"/>
    </source>
</evidence>
<dbReference type="SUPFAM" id="SSF50341">
    <property type="entry name" value="CheW-like"/>
    <property type="match status" value="1"/>
</dbReference>
<dbReference type="Gene3D" id="2.40.50.180">
    <property type="entry name" value="CheA-289, Domain 4"/>
    <property type="match status" value="1"/>
</dbReference>
<dbReference type="InterPro" id="IPR036061">
    <property type="entry name" value="CheW-like_dom_sf"/>
</dbReference>
<dbReference type="GO" id="GO:0007165">
    <property type="term" value="P:signal transduction"/>
    <property type="evidence" value="ECO:0007669"/>
    <property type="project" value="InterPro"/>
</dbReference>
<protein>
    <recommendedName>
        <fullName evidence="1">CheW-like domain-containing protein</fullName>
    </recommendedName>
</protein>
<feature type="domain" description="CheW-like" evidence="1">
    <location>
        <begin position="1"/>
        <end position="137"/>
    </location>
</feature>
<dbReference type="RefSeq" id="WP_103113916.1">
    <property type="nucleotide sequence ID" value="NZ_PPFX01000001.1"/>
</dbReference>
<dbReference type="InterPro" id="IPR039315">
    <property type="entry name" value="CheW"/>
</dbReference>
<dbReference type="EMBL" id="PPFX01000001">
    <property type="protein sequence ID" value="PNU21802.1"/>
    <property type="molecule type" value="Genomic_DNA"/>
</dbReference>
<sequence length="138" mass="15015">MRQVLTFTLGEELYGLEISAIQEIVEAPALFYIPGADDRYLGAINFHGSIVPVLNLARLLGFSETEPEPRIIVTCSEIAVLGLAVGRLGEIVVLDEAETLPGDADQRRANCIGEVVALAGRMINLFDMPAFLSRLEML</sequence>